<dbReference type="PANTHER" id="PTHR11616">
    <property type="entry name" value="SODIUM/CHLORIDE DEPENDENT TRANSPORTER"/>
    <property type="match status" value="1"/>
</dbReference>
<dbReference type="GO" id="GO:0005886">
    <property type="term" value="C:plasma membrane"/>
    <property type="evidence" value="ECO:0007669"/>
    <property type="project" value="TreeGrafter"/>
</dbReference>
<dbReference type="GO" id="GO:0046872">
    <property type="term" value="F:metal ion binding"/>
    <property type="evidence" value="ECO:0007669"/>
    <property type="project" value="UniProtKB-KW"/>
</dbReference>
<dbReference type="NCBIfam" id="NF037979">
    <property type="entry name" value="Na_transp"/>
    <property type="match status" value="1"/>
</dbReference>
<evidence type="ECO:0000256" key="1">
    <source>
        <dbReference type="ARBA" id="ARBA00004141"/>
    </source>
</evidence>
<feature type="binding site" evidence="8">
    <location>
        <position position="406"/>
    </location>
    <ligand>
        <name>Na(+)</name>
        <dbReference type="ChEBI" id="CHEBI:29101"/>
        <label>1</label>
    </ligand>
</feature>
<gene>
    <name evidence="11" type="ORF">QYM36_012611</name>
</gene>
<keyword evidence="5 9" id="KW-0769">Symport</keyword>
<dbReference type="PROSITE" id="PS00610">
    <property type="entry name" value="NA_NEUROTRAN_SYMP_1"/>
    <property type="match status" value="1"/>
</dbReference>
<accession>A0AA88L3P0</accession>
<protein>
    <recommendedName>
        <fullName evidence="9">Transporter</fullName>
    </recommendedName>
</protein>
<feature type="transmembrane region" description="Helical" evidence="10">
    <location>
        <begin position="505"/>
        <end position="527"/>
    </location>
</feature>
<feature type="transmembrane region" description="Helical" evidence="10">
    <location>
        <begin position="433"/>
        <end position="458"/>
    </location>
</feature>
<feature type="transmembrane region" description="Helical" evidence="10">
    <location>
        <begin position="547"/>
        <end position="569"/>
    </location>
</feature>
<dbReference type="Proteomes" id="UP001187531">
    <property type="component" value="Unassembled WGS sequence"/>
</dbReference>
<feature type="transmembrane region" description="Helical" evidence="10">
    <location>
        <begin position="464"/>
        <end position="484"/>
    </location>
</feature>
<keyword evidence="7 10" id="KW-0472">Membrane</keyword>
<evidence type="ECO:0000256" key="4">
    <source>
        <dbReference type="ARBA" id="ARBA00022692"/>
    </source>
</evidence>
<evidence type="ECO:0000256" key="8">
    <source>
        <dbReference type="PIRSR" id="PIRSR600175-1"/>
    </source>
</evidence>
<dbReference type="SUPFAM" id="SSF161070">
    <property type="entry name" value="SNF-like"/>
    <property type="match status" value="1"/>
</dbReference>
<keyword evidence="8" id="KW-0479">Metal-binding</keyword>
<feature type="transmembrane region" description="Helical" evidence="10">
    <location>
        <begin position="299"/>
        <end position="320"/>
    </location>
</feature>
<dbReference type="InterPro" id="IPR037272">
    <property type="entry name" value="SNS_sf"/>
</dbReference>
<dbReference type="EMBL" id="JAVRJZ010000016">
    <property type="protein sequence ID" value="KAK2711506.1"/>
    <property type="molecule type" value="Genomic_DNA"/>
</dbReference>
<feature type="transmembrane region" description="Helical" evidence="10">
    <location>
        <begin position="221"/>
        <end position="241"/>
    </location>
</feature>
<reference evidence="11" key="1">
    <citation type="submission" date="2023-07" db="EMBL/GenBank/DDBJ databases">
        <title>Chromosome-level genome assembly of Artemia franciscana.</title>
        <authorList>
            <person name="Jo E."/>
        </authorList>
    </citation>
    <scope>NUCLEOTIDE SEQUENCE</scope>
    <source>
        <tissue evidence="11">Whole body</tissue>
    </source>
</reference>
<evidence type="ECO:0000313" key="11">
    <source>
        <dbReference type="EMBL" id="KAK2711506.1"/>
    </source>
</evidence>
<feature type="transmembrane region" description="Helical" evidence="10">
    <location>
        <begin position="136"/>
        <end position="154"/>
    </location>
</feature>
<evidence type="ECO:0000256" key="5">
    <source>
        <dbReference type="ARBA" id="ARBA00022847"/>
    </source>
</evidence>
<feature type="transmembrane region" description="Helical" evidence="10">
    <location>
        <begin position="332"/>
        <end position="353"/>
    </location>
</feature>
<dbReference type="GO" id="GO:0006865">
    <property type="term" value="P:amino acid transport"/>
    <property type="evidence" value="ECO:0007669"/>
    <property type="project" value="TreeGrafter"/>
</dbReference>
<evidence type="ECO:0000256" key="2">
    <source>
        <dbReference type="ARBA" id="ARBA00006459"/>
    </source>
</evidence>
<evidence type="ECO:0000256" key="7">
    <source>
        <dbReference type="ARBA" id="ARBA00023136"/>
    </source>
</evidence>
<dbReference type="PROSITE" id="PS50267">
    <property type="entry name" value="NA_NEUROTRAN_SYMP_3"/>
    <property type="match status" value="1"/>
</dbReference>
<dbReference type="GO" id="GO:0035725">
    <property type="term" value="P:sodium ion transmembrane transport"/>
    <property type="evidence" value="ECO:0007669"/>
    <property type="project" value="TreeGrafter"/>
</dbReference>
<organism evidence="11 12">
    <name type="scientific">Artemia franciscana</name>
    <name type="common">Brine shrimp</name>
    <name type="synonym">Artemia sanfranciscana</name>
    <dbReference type="NCBI Taxonomy" id="6661"/>
    <lineage>
        <taxon>Eukaryota</taxon>
        <taxon>Metazoa</taxon>
        <taxon>Ecdysozoa</taxon>
        <taxon>Arthropoda</taxon>
        <taxon>Crustacea</taxon>
        <taxon>Branchiopoda</taxon>
        <taxon>Anostraca</taxon>
        <taxon>Artemiidae</taxon>
        <taxon>Artemia</taxon>
    </lineage>
</organism>
<dbReference type="Pfam" id="PF00209">
    <property type="entry name" value="SNF"/>
    <property type="match status" value="1"/>
</dbReference>
<name>A0AA88L3P0_ARTSF</name>
<sequence length="632" mass="71136">MIREEDIKSNGKENLAFENLELDEKKLNEKTLVGDIEQQDEEDERGGWGNQLDFLMSCISVSVGLGNVWRFPYLAYKNGGGAFLIPYFIAMVLCGIPIFFQEVATGQYLGSGGMTFVGTIAPMFQGVGFASTLMVSYINMYYCVIISWTLWYFIQSFVAIPDLPWDTCSGWWNDPSTCYLTTLDEAQVPNETHFFNVSSVEQFWDRRCLQRTETIDDLGNIQWEIFGCLIIGWILVYLIIWKGLHNSGKIIWFTALFPYVIIVVLLVRAVTLPGADVGMLAFITPQWDLLLTASPWIDGFSQIFFAYSVGMGVLPSLGSYNKFKHNCYRDAIITCVVNTGTSLLTGTITFAILGNLAQSQNQTIDDVATEGPGLLFIVYPSAVLELPGSPAWSAIFFGMVLIIGIDSQFCNVEAFITGMVDFFPVYLRPRRRWFTLISCIVFMLLGIPMVTQGGVFLFQLMDSYSASGITMLWVVTFQTIVIYWTLGRGMYRKMIAHMLDRNISIYFEFCWGYIAPVVMTVIFIFYCATYEPIKYGGFYTYPPWAEVIAWLISLSSMIMIPGYAIYFIIINRQVGSIKEIWCKGTTPIFKARKGALFDPSSARINSEVNDGVSLPTAESKADLVENAVITKP</sequence>
<evidence type="ECO:0000256" key="6">
    <source>
        <dbReference type="ARBA" id="ARBA00022989"/>
    </source>
</evidence>
<keyword evidence="3 9" id="KW-0813">Transport</keyword>
<dbReference type="PRINTS" id="PR00176">
    <property type="entry name" value="NANEUSMPORT"/>
</dbReference>
<comment type="similarity">
    <text evidence="2 9">Belongs to the sodium:neurotransmitter symporter (SNF) (TC 2.A.22) family.</text>
</comment>
<evidence type="ECO:0000313" key="12">
    <source>
        <dbReference type="Proteomes" id="UP001187531"/>
    </source>
</evidence>
<feature type="transmembrane region" description="Helical" evidence="10">
    <location>
        <begin position="81"/>
        <end position="100"/>
    </location>
</feature>
<dbReference type="AlphaFoldDB" id="A0AA88L3P0"/>
<proteinExistence type="inferred from homology"/>
<dbReference type="InterPro" id="IPR000175">
    <property type="entry name" value="Na/ntran_symport"/>
</dbReference>
<evidence type="ECO:0000256" key="9">
    <source>
        <dbReference type="RuleBase" id="RU003732"/>
    </source>
</evidence>
<comment type="subcellular location">
    <subcellularLocation>
        <location evidence="1">Membrane</location>
        <topology evidence="1">Multi-pass membrane protein</topology>
    </subcellularLocation>
</comment>
<keyword evidence="4 9" id="KW-0812">Transmembrane</keyword>
<dbReference type="PANTHER" id="PTHR11616:SF254">
    <property type="entry name" value="TRANSPORTER"/>
    <property type="match status" value="1"/>
</dbReference>
<evidence type="ECO:0000256" key="3">
    <source>
        <dbReference type="ARBA" id="ARBA00022448"/>
    </source>
</evidence>
<feature type="binding site" evidence="8">
    <location>
        <position position="67"/>
    </location>
    <ligand>
        <name>Na(+)</name>
        <dbReference type="ChEBI" id="CHEBI:29101"/>
        <label>1</label>
    </ligand>
</feature>
<evidence type="ECO:0000256" key="10">
    <source>
        <dbReference type="SAM" id="Phobius"/>
    </source>
</evidence>
<feature type="binding site" evidence="8">
    <location>
        <position position="63"/>
    </location>
    <ligand>
        <name>Na(+)</name>
        <dbReference type="ChEBI" id="CHEBI:29101"/>
        <label>1</label>
    </ligand>
</feature>
<keyword evidence="6 10" id="KW-1133">Transmembrane helix</keyword>
<dbReference type="GO" id="GO:0015293">
    <property type="term" value="F:symporter activity"/>
    <property type="evidence" value="ECO:0007669"/>
    <property type="project" value="UniProtKB-KW"/>
</dbReference>
<feature type="binding site" evidence="8">
    <location>
        <position position="338"/>
    </location>
    <ligand>
        <name>Na(+)</name>
        <dbReference type="ChEBI" id="CHEBI:29101"/>
        <label>1</label>
    </ligand>
</feature>
<feature type="transmembrane region" description="Helical" evidence="10">
    <location>
        <begin position="391"/>
        <end position="412"/>
    </location>
</feature>
<feature type="transmembrane region" description="Helical" evidence="10">
    <location>
        <begin position="250"/>
        <end position="270"/>
    </location>
</feature>
<comment type="caution">
    <text evidence="11">The sequence shown here is derived from an EMBL/GenBank/DDBJ whole genome shotgun (WGS) entry which is preliminary data.</text>
</comment>
<feature type="binding site" evidence="8">
    <location>
        <position position="407"/>
    </location>
    <ligand>
        <name>Na(+)</name>
        <dbReference type="ChEBI" id="CHEBI:29101"/>
        <label>1</label>
    </ligand>
</feature>
<keyword evidence="8" id="KW-0915">Sodium</keyword>
<keyword evidence="12" id="KW-1185">Reference proteome</keyword>
<feature type="transmembrane region" description="Helical" evidence="10">
    <location>
        <begin position="106"/>
        <end position="124"/>
    </location>
</feature>